<evidence type="ECO:0000313" key="2">
    <source>
        <dbReference type="RefSeq" id="XP_008479004.3"/>
    </source>
</evidence>
<name>A0A1S3DCN9_DIACI</name>
<reference evidence="2" key="1">
    <citation type="submission" date="2025-08" db="UniProtKB">
        <authorList>
            <consortium name="RefSeq"/>
        </authorList>
    </citation>
    <scope>IDENTIFICATION</scope>
</reference>
<accession>A0A1S3DCN9</accession>
<dbReference type="Proteomes" id="UP000079169">
    <property type="component" value="Unplaced"/>
</dbReference>
<organism evidence="1 2">
    <name type="scientific">Diaphorina citri</name>
    <name type="common">Asian citrus psyllid</name>
    <dbReference type="NCBI Taxonomy" id="121845"/>
    <lineage>
        <taxon>Eukaryota</taxon>
        <taxon>Metazoa</taxon>
        <taxon>Ecdysozoa</taxon>
        <taxon>Arthropoda</taxon>
        <taxon>Hexapoda</taxon>
        <taxon>Insecta</taxon>
        <taxon>Pterygota</taxon>
        <taxon>Neoptera</taxon>
        <taxon>Paraneoptera</taxon>
        <taxon>Hemiptera</taxon>
        <taxon>Sternorrhyncha</taxon>
        <taxon>Psylloidea</taxon>
        <taxon>Psyllidae</taxon>
        <taxon>Diaphorininae</taxon>
        <taxon>Diaphorina</taxon>
    </lineage>
</organism>
<dbReference type="KEGG" id="dci:103515839"/>
<protein>
    <submittedName>
        <fullName evidence="2">Uncharacterized protein LOC103515839</fullName>
    </submittedName>
</protein>
<sequence>MKGTLGLVGIQTRIWLTSLAECTPNPATLAPAENEAIDEPSTKGKFSWTVVGVSSVPVILRRDGKYISVRIMEMKVLSTHLNFLHPDIYLQARVPSYEMTEAEHRLLNEINVRHCESKFGRESFSSKDLVVKLKDAIDFFMFLDVCYHKLQNGSSTFGNDKCGFIRINKDSVIPYTVKDGERYVPIFYFEGETDKLKTKSVELTGWELAYLKFCCKVQGIKNELFNNETCGVTSLNDIKSYFSASDVFEEYWPNKVVDSQLLISATKHGVTGSNSWIRTPPPGPNSHKTNPRPGGVIAINGVPANWNGATVPARAPNNVQQVRFLGETDKLKTKSVELTGWELAYLKFCCKVQGIKNELFNNETCGVTSLNDIKSYFSASDVFEEYWPNKVVDSQLLISATKHGVTGSNSWIRTPPPGPNSHKTNPRPGGVIAYRVVTSWECDGCLFLFEKPTSLSSPIGWI</sequence>
<keyword evidence="1" id="KW-1185">Reference proteome</keyword>
<dbReference type="GeneID" id="103515839"/>
<evidence type="ECO:0000313" key="1">
    <source>
        <dbReference type="Proteomes" id="UP000079169"/>
    </source>
</evidence>
<proteinExistence type="predicted"/>
<dbReference type="AlphaFoldDB" id="A0A1S3DCN9"/>
<gene>
    <name evidence="2" type="primary">LOC103515839</name>
</gene>
<dbReference type="PaxDb" id="121845-A0A1S3DCN9"/>
<dbReference type="RefSeq" id="XP_008479004.3">
    <property type="nucleotide sequence ID" value="XM_008480782.3"/>
</dbReference>